<evidence type="ECO:0000313" key="8">
    <source>
        <dbReference type="Proteomes" id="UP001501004"/>
    </source>
</evidence>
<evidence type="ECO:0000256" key="5">
    <source>
        <dbReference type="ARBA" id="ARBA00023002"/>
    </source>
</evidence>
<dbReference type="RefSeq" id="WP_344753313.1">
    <property type="nucleotide sequence ID" value="NZ_BAABAE010000001.1"/>
</dbReference>
<gene>
    <name evidence="7" type="ORF">GCM10022239_04860</name>
</gene>
<comment type="cofactor">
    <cofactor evidence="1">
        <name>Zn(2+)</name>
        <dbReference type="ChEBI" id="CHEBI:29105"/>
    </cofactor>
</comment>
<evidence type="ECO:0000256" key="1">
    <source>
        <dbReference type="ARBA" id="ARBA00001947"/>
    </source>
</evidence>
<proteinExistence type="inferred from homology"/>
<dbReference type="PANTHER" id="PTHR43350:SF17">
    <property type="entry name" value="NAD-DEPENDENT ALCOHOL DEHYDROGENASE"/>
    <property type="match status" value="1"/>
</dbReference>
<dbReference type="CDD" id="cd05188">
    <property type="entry name" value="MDR"/>
    <property type="match status" value="1"/>
</dbReference>
<keyword evidence="5" id="KW-0560">Oxidoreductase</keyword>
<evidence type="ECO:0000313" key="7">
    <source>
        <dbReference type="EMBL" id="GAA3731283.1"/>
    </source>
</evidence>
<accession>A0ABP7F4F6</accession>
<comment type="caution">
    <text evidence="7">The sequence shown here is derived from an EMBL/GenBank/DDBJ whole genome shotgun (WGS) entry which is preliminary data.</text>
</comment>
<feature type="domain" description="Alcohol dehydrogenase-like N-terminal" evidence="6">
    <location>
        <begin position="28"/>
        <end position="91"/>
    </location>
</feature>
<dbReference type="Proteomes" id="UP001501004">
    <property type="component" value="Unassembled WGS sequence"/>
</dbReference>
<comment type="similarity">
    <text evidence="2">Belongs to the zinc-containing alcohol dehydrogenase family.</text>
</comment>
<evidence type="ECO:0000256" key="4">
    <source>
        <dbReference type="ARBA" id="ARBA00022833"/>
    </source>
</evidence>
<dbReference type="Gene3D" id="3.90.180.10">
    <property type="entry name" value="Medium-chain alcohol dehydrogenases, catalytic domain"/>
    <property type="match status" value="2"/>
</dbReference>
<dbReference type="SUPFAM" id="SSF51735">
    <property type="entry name" value="NAD(P)-binding Rossmann-fold domains"/>
    <property type="match status" value="1"/>
</dbReference>
<reference evidence="8" key="1">
    <citation type="journal article" date="2019" name="Int. J. Syst. Evol. Microbiol.">
        <title>The Global Catalogue of Microorganisms (GCM) 10K type strain sequencing project: providing services to taxonomists for standard genome sequencing and annotation.</title>
        <authorList>
            <consortium name="The Broad Institute Genomics Platform"/>
            <consortium name="The Broad Institute Genome Sequencing Center for Infectious Disease"/>
            <person name="Wu L."/>
            <person name="Ma J."/>
        </authorList>
    </citation>
    <scope>NUCLEOTIDE SEQUENCE [LARGE SCALE GENOMIC DNA]</scope>
    <source>
        <strain evidence="8">JCM 16949</strain>
    </source>
</reference>
<evidence type="ECO:0000259" key="6">
    <source>
        <dbReference type="Pfam" id="PF08240"/>
    </source>
</evidence>
<keyword evidence="8" id="KW-1185">Reference proteome</keyword>
<dbReference type="InterPro" id="IPR013154">
    <property type="entry name" value="ADH-like_N"/>
</dbReference>
<evidence type="ECO:0000256" key="2">
    <source>
        <dbReference type="ARBA" id="ARBA00008072"/>
    </source>
</evidence>
<dbReference type="Pfam" id="PF08240">
    <property type="entry name" value="ADH_N"/>
    <property type="match status" value="1"/>
</dbReference>
<dbReference type="SUPFAM" id="SSF50129">
    <property type="entry name" value="GroES-like"/>
    <property type="match status" value="1"/>
</dbReference>
<dbReference type="InterPro" id="IPR036291">
    <property type="entry name" value="NAD(P)-bd_dom_sf"/>
</dbReference>
<keyword evidence="3" id="KW-0479">Metal-binding</keyword>
<dbReference type="InterPro" id="IPR011032">
    <property type="entry name" value="GroES-like_sf"/>
</dbReference>
<keyword evidence="4" id="KW-0862">Zinc</keyword>
<dbReference type="Gene3D" id="3.40.50.720">
    <property type="entry name" value="NAD(P)-binding Rossmann-like Domain"/>
    <property type="match status" value="1"/>
</dbReference>
<organism evidence="7 8">
    <name type="scientific">Leifsonella bigeumensis</name>
    <dbReference type="NCBI Taxonomy" id="433643"/>
    <lineage>
        <taxon>Bacteria</taxon>
        <taxon>Bacillati</taxon>
        <taxon>Actinomycetota</taxon>
        <taxon>Actinomycetes</taxon>
        <taxon>Micrococcales</taxon>
        <taxon>Microbacteriaceae</taxon>
        <taxon>Leifsonella</taxon>
    </lineage>
</organism>
<evidence type="ECO:0000256" key="3">
    <source>
        <dbReference type="ARBA" id="ARBA00022723"/>
    </source>
</evidence>
<dbReference type="EMBL" id="BAABAE010000001">
    <property type="protein sequence ID" value="GAA3731283.1"/>
    <property type="molecule type" value="Genomic_DNA"/>
</dbReference>
<dbReference type="PANTHER" id="PTHR43350">
    <property type="entry name" value="NAD-DEPENDENT ALCOHOL DEHYDROGENASE"/>
    <property type="match status" value="1"/>
</dbReference>
<name>A0ABP7F4F6_9MICO</name>
<protein>
    <recommendedName>
        <fullName evidence="6">Alcohol dehydrogenase-like N-terminal domain-containing protein</fullName>
    </recommendedName>
</protein>
<sequence length="328" mass="34862">MSSRSTAVISARADDITIGEVALAPLGRAEVMIRTLYSGISTGTDKWMLRGRFTWVNAEYPLCPGYQRVGVIEEVGADVTEFEPGQLVAATMSVGLEGVHPLWGAHIARAASSVGTVYSAEGIDARAASLFVSAQVGYNAASRIDAPAGSGVVVIGDGIIGSSAALCALARGFRVLVVGRHDSRLAQLARLGLSSLNSRTEPLDRVVEFAPRVAIDTIQTSDSFGTYFPALPERTGQIVFSGHTPGGVTTWGDMEAMQKKELTAHFVSGWTRERLTATLELMRAGRLPLEELVGRVPRGPEAIVAAMTDIILARLEPVAATIDWGERE</sequence>